<evidence type="ECO:0000313" key="1">
    <source>
        <dbReference type="EMBL" id="GFF75796.1"/>
    </source>
</evidence>
<gene>
    <name evidence="1" type="ORF">IFM60648_04536</name>
</gene>
<sequence>MDDPSIRELLPPLREPVAITAAGIKEEEVPRSGIPTLTPLGIVDSRSEIGGGHIDYSAPWTQSSTFFLADFHIYLRYVIGIGLIIYTLQEEAPVHQLCRRLVRDGAARVVGVMKRTLDPDGILSPDKHSHRSNLSAGFFPNHQSNIGTTRKNLDHSSGWTIQPSNLLNIARNGDENSYYQHLPTFFYPKYLGHPKPYPVQVFRITNDPD</sequence>
<proteinExistence type="predicted"/>
<evidence type="ECO:0000313" key="2">
    <source>
        <dbReference type="Proteomes" id="UP000465220"/>
    </source>
</evidence>
<accession>A0ABQ1A867</accession>
<keyword evidence="2" id="KW-1185">Reference proteome</keyword>
<dbReference type="Proteomes" id="UP000465220">
    <property type="component" value="Unassembled WGS sequence"/>
</dbReference>
<name>A0ABQ1A867_ASPLE</name>
<dbReference type="EMBL" id="BLKI01000022">
    <property type="protein sequence ID" value="GFF75796.1"/>
    <property type="molecule type" value="Genomic_DNA"/>
</dbReference>
<reference evidence="1 2" key="1">
    <citation type="submission" date="2020-01" db="EMBL/GenBank/DDBJ databases">
        <title>Draft genome sequence of Aspergillus lentulus IFM 60648.</title>
        <authorList>
            <person name="Takahashi H."/>
            <person name="Yaguchi T."/>
        </authorList>
    </citation>
    <scope>NUCLEOTIDE SEQUENCE [LARGE SCALE GENOMIC DNA]</scope>
    <source>
        <strain evidence="1 2">IFM 60648</strain>
    </source>
</reference>
<protein>
    <submittedName>
        <fullName evidence="1">Uncharacterized protein</fullName>
    </submittedName>
</protein>
<organism evidence="1 2">
    <name type="scientific">Aspergillus lentulus</name>
    <dbReference type="NCBI Taxonomy" id="293939"/>
    <lineage>
        <taxon>Eukaryota</taxon>
        <taxon>Fungi</taxon>
        <taxon>Dikarya</taxon>
        <taxon>Ascomycota</taxon>
        <taxon>Pezizomycotina</taxon>
        <taxon>Eurotiomycetes</taxon>
        <taxon>Eurotiomycetidae</taxon>
        <taxon>Eurotiales</taxon>
        <taxon>Aspergillaceae</taxon>
        <taxon>Aspergillus</taxon>
        <taxon>Aspergillus subgen. Fumigati</taxon>
    </lineage>
</organism>
<comment type="caution">
    <text evidence="1">The sequence shown here is derived from an EMBL/GenBank/DDBJ whole genome shotgun (WGS) entry which is preliminary data.</text>
</comment>